<dbReference type="AlphaFoldDB" id="A0A1H6UWI4"/>
<feature type="transmembrane region" description="Helical" evidence="1">
    <location>
        <begin position="293"/>
        <end position="312"/>
    </location>
</feature>
<dbReference type="OrthoDB" id="9813550at2"/>
<dbReference type="GO" id="GO:0016740">
    <property type="term" value="F:transferase activity"/>
    <property type="evidence" value="ECO:0007669"/>
    <property type="project" value="UniProtKB-KW"/>
</dbReference>
<keyword evidence="1" id="KW-1133">Transmembrane helix</keyword>
<sequence length="336" mass="38179">MRKYSVIIPVYNRPDELQELLACLSTQSYKNFEVIIVEDGSKIKADTVVEAFKNLLDIHYYYKENGGQGFARNTGFEKASGDYFILLDSDALIEPDYLSIVDTKLNQEYVDLYGGPDTDHPSFSPIQKAISYSMTSFFTTGGIRGRKNNMGGTFHPRSFNMGLSRAVWERTGGFLTSRMGEDILFSIAALRLGFKSTLIPEAFIYHKRRTQFAQFFRQLKFFGRARINIARFYPDELKLVHTFPLLFTVGVCSIPFWFFIFKPIFFLGLAGLAIYVVLLFIDAVKTTKSPEVAGLSVIAAFVQLFGYGVGFIQEGWTRIWEKKSHRETGAAIEYPS</sequence>
<keyword evidence="3" id="KW-0808">Transferase</keyword>
<dbReference type="PANTHER" id="PTHR43685:SF3">
    <property type="entry name" value="SLR2126 PROTEIN"/>
    <property type="match status" value="1"/>
</dbReference>
<accession>A0A1H6UWI4</accession>
<evidence type="ECO:0000313" key="3">
    <source>
        <dbReference type="EMBL" id="SEI96601.1"/>
    </source>
</evidence>
<reference evidence="3 4" key="1">
    <citation type="submission" date="2016-10" db="EMBL/GenBank/DDBJ databases">
        <authorList>
            <person name="de Groot N.N."/>
        </authorList>
    </citation>
    <scope>NUCLEOTIDE SEQUENCE [LARGE SCALE GENOMIC DNA]</scope>
    <source>
        <strain evidence="3 4">DSM 19938</strain>
    </source>
</reference>
<organism evidence="3 4">
    <name type="scientific">Dyadobacter koreensis</name>
    <dbReference type="NCBI Taxonomy" id="408657"/>
    <lineage>
        <taxon>Bacteria</taxon>
        <taxon>Pseudomonadati</taxon>
        <taxon>Bacteroidota</taxon>
        <taxon>Cytophagia</taxon>
        <taxon>Cytophagales</taxon>
        <taxon>Spirosomataceae</taxon>
        <taxon>Dyadobacter</taxon>
    </lineage>
</organism>
<dbReference type="PANTHER" id="PTHR43685">
    <property type="entry name" value="GLYCOSYLTRANSFERASE"/>
    <property type="match status" value="1"/>
</dbReference>
<evidence type="ECO:0000259" key="2">
    <source>
        <dbReference type="Pfam" id="PF00535"/>
    </source>
</evidence>
<dbReference type="EMBL" id="FNXY01000004">
    <property type="protein sequence ID" value="SEI96601.1"/>
    <property type="molecule type" value="Genomic_DNA"/>
</dbReference>
<keyword evidence="1" id="KW-0472">Membrane</keyword>
<protein>
    <submittedName>
        <fullName evidence="3">Glycosyltransferase, catalytic subunit of cellulose synthase and poly-beta-1,6-N-acetylglucosamine synthase</fullName>
    </submittedName>
</protein>
<dbReference type="STRING" id="408657.SAMN04487995_2783"/>
<dbReference type="RefSeq" id="WP_090335761.1">
    <property type="nucleotide sequence ID" value="NZ_FNXY01000004.1"/>
</dbReference>
<gene>
    <name evidence="3" type="ORF">SAMN04487995_2783</name>
</gene>
<dbReference type="SUPFAM" id="SSF53448">
    <property type="entry name" value="Nucleotide-diphospho-sugar transferases"/>
    <property type="match status" value="1"/>
</dbReference>
<name>A0A1H6UWI4_9BACT</name>
<evidence type="ECO:0000256" key="1">
    <source>
        <dbReference type="SAM" id="Phobius"/>
    </source>
</evidence>
<evidence type="ECO:0000313" key="4">
    <source>
        <dbReference type="Proteomes" id="UP000199532"/>
    </source>
</evidence>
<keyword evidence="4" id="KW-1185">Reference proteome</keyword>
<dbReference type="InterPro" id="IPR050834">
    <property type="entry name" value="Glycosyltransf_2"/>
</dbReference>
<feature type="transmembrane region" description="Helical" evidence="1">
    <location>
        <begin position="239"/>
        <end position="258"/>
    </location>
</feature>
<feature type="domain" description="Glycosyltransferase 2-like" evidence="2">
    <location>
        <begin position="5"/>
        <end position="140"/>
    </location>
</feature>
<proteinExistence type="predicted"/>
<keyword evidence="1" id="KW-0812">Transmembrane</keyword>
<dbReference type="InterPro" id="IPR001173">
    <property type="entry name" value="Glyco_trans_2-like"/>
</dbReference>
<dbReference type="InterPro" id="IPR029044">
    <property type="entry name" value="Nucleotide-diphossugar_trans"/>
</dbReference>
<dbReference type="Proteomes" id="UP000199532">
    <property type="component" value="Unassembled WGS sequence"/>
</dbReference>
<dbReference type="Gene3D" id="3.90.550.10">
    <property type="entry name" value="Spore Coat Polysaccharide Biosynthesis Protein SpsA, Chain A"/>
    <property type="match status" value="1"/>
</dbReference>
<dbReference type="Pfam" id="PF00535">
    <property type="entry name" value="Glycos_transf_2"/>
    <property type="match status" value="1"/>
</dbReference>
<feature type="transmembrane region" description="Helical" evidence="1">
    <location>
        <begin position="264"/>
        <end position="281"/>
    </location>
</feature>